<organism evidence="2 3">
    <name type="scientific">Perilla frutescens var. hirtella</name>
    <name type="common">Perilla citriodora</name>
    <name type="synonym">Perilla setoyensis</name>
    <dbReference type="NCBI Taxonomy" id="608512"/>
    <lineage>
        <taxon>Eukaryota</taxon>
        <taxon>Viridiplantae</taxon>
        <taxon>Streptophyta</taxon>
        <taxon>Embryophyta</taxon>
        <taxon>Tracheophyta</taxon>
        <taxon>Spermatophyta</taxon>
        <taxon>Magnoliopsida</taxon>
        <taxon>eudicotyledons</taxon>
        <taxon>Gunneridae</taxon>
        <taxon>Pentapetalae</taxon>
        <taxon>asterids</taxon>
        <taxon>lamiids</taxon>
        <taxon>Lamiales</taxon>
        <taxon>Lamiaceae</taxon>
        <taxon>Nepetoideae</taxon>
        <taxon>Elsholtzieae</taxon>
        <taxon>Perilla</taxon>
    </lineage>
</organism>
<dbReference type="PANTHER" id="PTHR35483:SF1">
    <property type="entry name" value="GLYCINE-RICH PROTEIN-RELATED"/>
    <property type="match status" value="1"/>
</dbReference>
<dbReference type="Proteomes" id="UP001190926">
    <property type="component" value="Unassembled WGS sequence"/>
</dbReference>
<gene>
    <name evidence="2" type="ORF">C2S53_017582</name>
</gene>
<dbReference type="AlphaFoldDB" id="A0AAD4P4H3"/>
<evidence type="ECO:0000256" key="1">
    <source>
        <dbReference type="SAM" id="MobiDB-lite"/>
    </source>
</evidence>
<sequence>MSCIQITACQFASSPSASPVPSSQHSKASTIPLIHLRTKTKFPKLHLKLTSATSRYQRAATVCLFGGKGKSDNGNEGSPWKAIENAMGNFKKEESVESLLRQQIQKQEYFDDGGTTGKPPGGGGGDGFGEAEDGDLSGMWDEFGQVILATMGFVFLYIYIIEGEEITVIAKDTLRYLFKRQKSIRLNRLIEQWEDFFKSMKEKPVYDPYWLEREILNTRTLYDSPDKYNYIIKALDRLESASDDRLESTSDDEQY</sequence>
<proteinExistence type="predicted"/>
<name>A0AAD4P4H3_PERFH</name>
<dbReference type="GO" id="GO:0009507">
    <property type="term" value="C:chloroplast"/>
    <property type="evidence" value="ECO:0007669"/>
    <property type="project" value="TreeGrafter"/>
</dbReference>
<evidence type="ECO:0000313" key="3">
    <source>
        <dbReference type="Proteomes" id="UP001190926"/>
    </source>
</evidence>
<keyword evidence="3" id="KW-1185">Reference proteome</keyword>
<dbReference type="EMBL" id="SDAM02000175">
    <property type="protein sequence ID" value="KAH6825610.1"/>
    <property type="molecule type" value="Genomic_DNA"/>
</dbReference>
<reference evidence="2 3" key="1">
    <citation type="journal article" date="2021" name="Nat. Commun.">
        <title>Incipient diploidization of the medicinal plant Perilla within 10,000 years.</title>
        <authorList>
            <person name="Zhang Y."/>
            <person name="Shen Q."/>
            <person name="Leng L."/>
            <person name="Zhang D."/>
            <person name="Chen S."/>
            <person name="Shi Y."/>
            <person name="Ning Z."/>
            <person name="Chen S."/>
        </authorList>
    </citation>
    <scope>NUCLEOTIDE SEQUENCE [LARGE SCALE GENOMIC DNA]</scope>
    <source>
        <strain evidence="3">cv. PC099</strain>
    </source>
</reference>
<feature type="compositionally biased region" description="Gly residues" evidence="1">
    <location>
        <begin position="114"/>
        <end position="128"/>
    </location>
</feature>
<accession>A0AAD4P4H3</accession>
<comment type="caution">
    <text evidence="2">The sequence shown here is derived from an EMBL/GenBank/DDBJ whole genome shotgun (WGS) entry which is preliminary data.</text>
</comment>
<feature type="region of interest" description="Disordered" evidence="1">
    <location>
        <begin position="109"/>
        <end position="131"/>
    </location>
</feature>
<dbReference type="PANTHER" id="PTHR35483">
    <property type="entry name" value="NUCLEUSENVELOPE PROTEIN"/>
    <property type="match status" value="1"/>
</dbReference>
<evidence type="ECO:0000313" key="2">
    <source>
        <dbReference type="EMBL" id="KAH6825610.1"/>
    </source>
</evidence>
<protein>
    <submittedName>
        <fullName evidence="2">Uncharacterized protein</fullName>
    </submittedName>
</protein>